<gene>
    <name evidence="4" type="ORF">G1H10_25275</name>
</gene>
<organism evidence="4 5">
    <name type="scientific">Phytoactinopolyspora halotolerans</name>
    <dbReference type="NCBI Taxonomy" id="1981512"/>
    <lineage>
        <taxon>Bacteria</taxon>
        <taxon>Bacillati</taxon>
        <taxon>Actinomycetota</taxon>
        <taxon>Actinomycetes</taxon>
        <taxon>Jiangellales</taxon>
        <taxon>Jiangellaceae</taxon>
        <taxon>Phytoactinopolyspora</taxon>
    </lineage>
</organism>
<feature type="domain" description="Fumarylacetoacetase-like C-terminal" evidence="3">
    <location>
        <begin position="49"/>
        <end position="257"/>
    </location>
</feature>
<dbReference type="EMBL" id="JAAGOA010000022">
    <property type="protein sequence ID" value="NEE03482.1"/>
    <property type="molecule type" value="Genomic_DNA"/>
</dbReference>
<dbReference type="Proteomes" id="UP000475214">
    <property type="component" value="Unassembled WGS sequence"/>
</dbReference>
<dbReference type="SUPFAM" id="SSF56529">
    <property type="entry name" value="FAH"/>
    <property type="match status" value="1"/>
</dbReference>
<dbReference type="InterPro" id="IPR011234">
    <property type="entry name" value="Fumarylacetoacetase-like_C"/>
</dbReference>
<accession>A0A6L9SGB4</accession>
<evidence type="ECO:0000256" key="1">
    <source>
        <dbReference type="ARBA" id="ARBA00010211"/>
    </source>
</evidence>
<comment type="similarity">
    <text evidence="1">Belongs to the FAH family.</text>
</comment>
<dbReference type="InterPro" id="IPR036663">
    <property type="entry name" value="Fumarylacetoacetase_C_sf"/>
</dbReference>
<dbReference type="PANTHER" id="PTHR42796:SF4">
    <property type="entry name" value="FUMARYLACETOACETATE HYDROLASE DOMAIN-CONTAINING PROTEIN 2A"/>
    <property type="match status" value="1"/>
</dbReference>
<dbReference type="GO" id="GO:0019752">
    <property type="term" value="P:carboxylic acid metabolic process"/>
    <property type="evidence" value="ECO:0007669"/>
    <property type="project" value="UniProtKB-ARBA"/>
</dbReference>
<keyword evidence="5" id="KW-1185">Reference proteome</keyword>
<dbReference type="FunFam" id="3.90.850.10:FF:000002">
    <property type="entry name" value="2-hydroxyhepta-2,4-diene-1,7-dioate isomerase"/>
    <property type="match status" value="1"/>
</dbReference>
<evidence type="ECO:0000313" key="5">
    <source>
        <dbReference type="Proteomes" id="UP000475214"/>
    </source>
</evidence>
<proteinExistence type="inferred from homology"/>
<evidence type="ECO:0000256" key="2">
    <source>
        <dbReference type="ARBA" id="ARBA00022723"/>
    </source>
</evidence>
<dbReference type="Gene3D" id="3.90.850.10">
    <property type="entry name" value="Fumarylacetoacetase-like, C-terminal domain"/>
    <property type="match status" value="1"/>
</dbReference>
<dbReference type="InterPro" id="IPR051121">
    <property type="entry name" value="FAH"/>
</dbReference>
<dbReference type="Pfam" id="PF01557">
    <property type="entry name" value="FAA_hydrolase"/>
    <property type="match status" value="1"/>
</dbReference>
<name>A0A6L9SGB4_9ACTN</name>
<sequence length="265" mass="28199">MQALLELDPAERSALLGSWRERDPALRAAVVPLGELEVLAPIPTPRRNVIAVGANYREHADESPYSPGLPDRPIFFTKATTAVTGPGPVAVDPGQTARVDWEVELGVVVGTRARRLSPAAASEAVFGFLTANDLSARDQQHGRPEGQWFLGKSLDGFCPLGPWLVTADEVGDPQALELSLSVNGTVKQDSSTAHMVFSVVELLVELSRFMTLLPGDIVLTGTPAGVGDARTPPEYLADGDVVDAEVEGLGRLRTTIVMATEVEEA</sequence>
<dbReference type="PANTHER" id="PTHR42796">
    <property type="entry name" value="FUMARYLACETOACETATE HYDROLASE DOMAIN-CONTAINING PROTEIN 2A-RELATED"/>
    <property type="match status" value="1"/>
</dbReference>
<dbReference type="AlphaFoldDB" id="A0A6L9SGB4"/>
<evidence type="ECO:0000259" key="3">
    <source>
        <dbReference type="Pfam" id="PF01557"/>
    </source>
</evidence>
<evidence type="ECO:0000313" key="4">
    <source>
        <dbReference type="EMBL" id="NEE03482.1"/>
    </source>
</evidence>
<protein>
    <submittedName>
        <fullName evidence="4">Fumarylacetoacetate hydrolase family protein</fullName>
    </submittedName>
</protein>
<keyword evidence="2" id="KW-0479">Metal-binding</keyword>
<reference evidence="4 5" key="1">
    <citation type="submission" date="2020-02" db="EMBL/GenBank/DDBJ databases">
        <authorList>
            <person name="Li X.-J."/>
            <person name="Han X.-M."/>
        </authorList>
    </citation>
    <scope>NUCLEOTIDE SEQUENCE [LARGE SCALE GENOMIC DNA]</scope>
    <source>
        <strain evidence="4 5">CCTCC AB 2017055</strain>
    </source>
</reference>
<keyword evidence="4" id="KW-0378">Hydrolase</keyword>
<dbReference type="GO" id="GO:0016787">
    <property type="term" value="F:hydrolase activity"/>
    <property type="evidence" value="ECO:0007669"/>
    <property type="project" value="UniProtKB-KW"/>
</dbReference>
<dbReference type="GO" id="GO:0016853">
    <property type="term" value="F:isomerase activity"/>
    <property type="evidence" value="ECO:0007669"/>
    <property type="project" value="UniProtKB-ARBA"/>
</dbReference>
<dbReference type="GO" id="GO:0046872">
    <property type="term" value="F:metal ion binding"/>
    <property type="evidence" value="ECO:0007669"/>
    <property type="project" value="UniProtKB-KW"/>
</dbReference>
<comment type="caution">
    <text evidence="4">The sequence shown here is derived from an EMBL/GenBank/DDBJ whole genome shotgun (WGS) entry which is preliminary data.</text>
</comment>